<feature type="non-terminal residue" evidence="1">
    <location>
        <position position="1"/>
    </location>
</feature>
<evidence type="ECO:0000313" key="2">
    <source>
        <dbReference type="Proteomes" id="UP000005392"/>
    </source>
</evidence>
<evidence type="ECO:0000313" key="1">
    <source>
        <dbReference type="EMBL" id="EGQ77354.1"/>
    </source>
</evidence>
<dbReference type="EMBL" id="AFQD01000569">
    <property type="protein sequence ID" value="EGQ77354.1"/>
    <property type="molecule type" value="Genomic_DNA"/>
</dbReference>
<evidence type="ECO:0008006" key="3">
    <source>
        <dbReference type="Google" id="ProtNLM"/>
    </source>
</evidence>
<name>F9ERG1_9FUSO</name>
<protein>
    <recommendedName>
        <fullName evidence="3">Hemolysin</fullName>
    </recommendedName>
</protein>
<feature type="non-terminal residue" evidence="1">
    <location>
        <position position="358"/>
    </location>
</feature>
<gene>
    <name evidence="1" type="ORF">HMPREF9094_2516</name>
</gene>
<proteinExistence type="predicted"/>
<accession>F9ERG1</accession>
<reference evidence="1 2" key="1">
    <citation type="submission" date="2011-05" db="EMBL/GenBank/DDBJ databases">
        <authorList>
            <person name="Muzny D."/>
            <person name="Qin X."/>
            <person name="Deng J."/>
            <person name="Jiang H."/>
            <person name="Liu Y."/>
            <person name="Qu J."/>
            <person name="Song X.-Z."/>
            <person name="Zhang L."/>
            <person name="Thornton R."/>
            <person name="Coyle M."/>
            <person name="Francisco L."/>
            <person name="Jackson L."/>
            <person name="Javaid M."/>
            <person name="Korchina V."/>
            <person name="Kovar C."/>
            <person name="Mata R."/>
            <person name="Mathew T."/>
            <person name="Ngo R."/>
            <person name="Nguyen L."/>
            <person name="Nguyen N."/>
            <person name="Okwuonu G."/>
            <person name="Ongeri F."/>
            <person name="Pham C."/>
            <person name="Simmons D."/>
            <person name="Wilczek-Boney K."/>
            <person name="Hale W."/>
            <person name="Jakkamsetti A."/>
            <person name="Pham P."/>
            <person name="Ruth R."/>
            <person name="San Lucas F."/>
            <person name="Warren J."/>
            <person name="Zhang J."/>
            <person name="Zhao Z."/>
            <person name="Zhou C."/>
            <person name="Zhu D."/>
            <person name="Lee S."/>
            <person name="Bess C."/>
            <person name="Blankenburg K."/>
            <person name="Forbes L."/>
            <person name="Fu Q."/>
            <person name="Gubbala S."/>
            <person name="Hirani K."/>
            <person name="Jayaseelan J.C."/>
            <person name="Lara F."/>
            <person name="Munidasa M."/>
            <person name="Palculict T."/>
            <person name="Patil S."/>
            <person name="Pu L.-L."/>
            <person name="Saada N."/>
            <person name="Tang L."/>
            <person name="Weissenberger G."/>
            <person name="Zhu Y."/>
            <person name="Hemphill L."/>
            <person name="Shang Y."/>
            <person name="Youmans B."/>
            <person name="Ayvaz T."/>
            <person name="Ross M."/>
            <person name="Santibanez J."/>
            <person name="Aqrawi P."/>
            <person name="Gross S."/>
            <person name="Joshi V."/>
            <person name="Fowler G."/>
            <person name="Nazareth L."/>
            <person name="Reid J."/>
            <person name="Worley K."/>
            <person name="Petrosino J."/>
            <person name="Highlander S."/>
            <person name="Gibbs R."/>
        </authorList>
    </citation>
    <scope>NUCLEOTIDE SEQUENCE [LARGE SCALE GENOMIC DNA]</scope>
    <source>
        <strain evidence="1 2">ATCC 51191</strain>
    </source>
</reference>
<comment type="caution">
    <text evidence="1">The sequence shown here is derived from an EMBL/GenBank/DDBJ whole genome shotgun (WGS) entry which is preliminary data.</text>
</comment>
<sequence>NDIELTADKVRNEVGTIKAFNDITIKTDKFENIGEAKDLDKYESYYETWDGKILNESEVNDWKRYINPHIHSRNGSGHSGEKVRRDQRAAYKEVTNKVTNDKYKSLLFPKYTEYVKKYLGNEGEHTEKTGSSKIKDIPLKEKLRSLSETEYGKVMAGGNITIEGKDGGKTSEVLNKDSIISAGNTVNIDTDKLENIVSIGDKKIKVKTGEESIFIKYHRKKRRLRGDKISAEVTYTRDFADDYITKKIPVLDKDGKPVLDYRGKPKYKKVKEYVGRYAYVAGSPSIIEGKNVVINPTSIVKQQIDDANGKINEGDPKNKVTKVEREVHQGIKKDIKEGKIDSNQINVKDELKKYGNVG</sequence>
<keyword evidence="2" id="KW-1185">Reference proteome</keyword>
<dbReference type="HOGENOM" id="CLU_066364_0_0_0"/>
<dbReference type="Proteomes" id="UP000005392">
    <property type="component" value="Unassembled WGS sequence"/>
</dbReference>
<organism evidence="1 2">
    <name type="scientific">Fusobacterium animalis ATCC 51191</name>
    <dbReference type="NCBI Taxonomy" id="997347"/>
    <lineage>
        <taxon>Bacteria</taxon>
        <taxon>Fusobacteriati</taxon>
        <taxon>Fusobacteriota</taxon>
        <taxon>Fusobacteriia</taxon>
        <taxon>Fusobacteriales</taxon>
        <taxon>Fusobacteriaceae</taxon>
        <taxon>Fusobacterium</taxon>
    </lineage>
</organism>
<dbReference type="AlphaFoldDB" id="F9ERG1"/>